<dbReference type="InterPro" id="IPR051791">
    <property type="entry name" value="Pra-immunoreactive"/>
</dbReference>
<dbReference type="InterPro" id="IPR025640">
    <property type="entry name" value="GYF_2"/>
</dbReference>
<keyword evidence="3 6" id="KW-0812">Transmembrane</keyword>
<dbReference type="EMBL" id="FUZV01000001">
    <property type="protein sequence ID" value="SKC61875.1"/>
    <property type="molecule type" value="Genomic_DNA"/>
</dbReference>
<keyword evidence="10" id="KW-1185">Reference proteome</keyword>
<dbReference type="STRING" id="428993.SAMN06296058_1621"/>
<gene>
    <name evidence="9" type="ORF">SAMN06296058_1621</name>
</gene>
<dbReference type="InterPro" id="IPR010432">
    <property type="entry name" value="RDD"/>
</dbReference>
<proteinExistence type="predicted"/>
<comment type="subcellular location">
    <subcellularLocation>
        <location evidence="1">Cell membrane</location>
        <topology evidence="1">Multi-pass membrane protein</topology>
    </subcellularLocation>
</comment>
<evidence type="ECO:0000259" key="8">
    <source>
        <dbReference type="Pfam" id="PF14237"/>
    </source>
</evidence>
<evidence type="ECO:0000256" key="1">
    <source>
        <dbReference type="ARBA" id="ARBA00004651"/>
    </source>
</evidence>
<dbReference type="PANTHER" id="PTHR36115">
    <property type="entry name" value="PROLINE-RICH ANTIGEN HOMOLOG-RELATED"/>
    <property type="match status" value="1"/>
</dbReference>
<keyword evidence="5 6" id="KW-0472">Membrane</keyword>
<evidence type="ECO:0000256" key="3">
    <source>
        <dbReference type="ARBA" id="ARBA00022692"/>
    </source>
</evidence>
<evidence type="ECO:0000256" key="5">
    <source>
        <dbReference type="ARBA" id="ARBA00023136"/>
    </source>
</evidence>
<evidence type="ECO:0000256" key="4">
    <source>
        <dbReference type="ARBA" id="ARBA00022989"/>
    </source>
</evidence>
<dbReference type="Pfam" id="PF14237">
    <property type="entry name" value="GYF_2"/>
    <property type="match status" value="1"/>
</dbReference>
<dbReference type="OrthoDB" id="9793824at2"/>
<keyword evidence="4 6" id="KW-1133">Transmembrane helix</keyword>
<protein>
    <submittedName>
        <fullName evidence="9">Uncharacterized membrane protein YckC, RDD family</fullName>
    </submittedName>
</protein>
<dbReference type="AlphaFoldDB" id="A0A1T5KEP3"/>
<feature type="transmembrane region" description="Helical" evidence="6">
    <location>
        <begin position="116"/>
        <end position="136"/>
    </location>
</feature>
<dbReference type="Pfam" id="PF06271">
    <property type="entry name" value="RDD"/>
    <property type="match status" value="1"/>
</dbReference>
<feature type="domain" description="GYF" evidence="8">
    <location>
        <begin position="4"/>
        <end position="51"/>
    </location>
</feature>
<evidence type="ECO:0000256" key="2">
    <source>
        <dbReference type="ARBA" id="ARBA00022475"/>
    </source>
</evidence>
<evidence type="ECO:0000256" key="6">
    <source>
        <dbReference type="SAM" id="Phobius"/>
    </source>
</evidence>
<evidence type="ECO:0000259" key="7">
    <source>
        <dbReference type="Pfam" id="PF06271"/>
    </source>
</evidence>
<organism evidence="9 10">
    <name type="scientific">Pseudoxanthomonas indica</name>
    <dbReference type="NCBI Taxonomy" id="428993"/>
    <lineage>
        <taxon>Bacteria</taxon>
        <taxon>Pseudomonadati</taxon>
        <taxon>Pseudomonadota</taxon>
        <taxon>Gammaproteobacteria</taxon>
        <taxon>Lysobacterales</taxon>
        <taxon>Lysobacteraceae</taxon>
        <taxon>Pseudoxanthomonas</taxon>
    </lineage>
</organism>
<dbReference type="GO" id="GO:0005886">
    <property type="term" value="C:plasma membrane"/>
    <property type="evidence" value="ECO:0007669"/>
    <property type="project" value="UniProtKB-SubCell"/>
</dbReference>
<sequence length="298" mass="31948">MAQWYYAKADERLGPVDAQDLQARLESGELNGDTLVWREGMAQWQPARELATELAFNAPDSATLGIEAEPATASPAASPYAAPQAATYEPFVVSHEGDVVYAGFLKRFAASAIDNMVLSVVSMILLFGGMALLGFGTAFTPESYARGIFGAGLPLLLILLIYGIQALYYSWMTASDSHATLGKMAVGIKVVRSNGEGLSLGRSFGRWAAFFGLAMVTCNVALLVSAFMSGLTARKQGLHDMMVDSLVVDKWAFTGHPERQRRELGVVTWIVLGLSILMIVGYIGLLAIGVFAGIMGQH</sequence>
<evidence type="ECO:0000313" key="10">
    <source>
        <dbReference type="Proteomes" id="UP000190341"/>
    </source>
</evidence>
<dbReference type="PANTHER" id="PTHR36115:SF6">
    <property type="entry name" value="PROLINE-RICH ANTIGEN HOMOLOG"/>
    <property type="match status" value="1"/>
</dbReference>
<dbReference type="Proteomes" id="UP000190341">
    <property type="component" value="Unassembled WGS sequence"/>
</dbReference>
<feature type="transmembrane region" description="Helical" evidence="6">
    <location>
        <begin position="266"/>
        <end position="295"/>
    </location>
</feature>
<accession>A0A1T5KEP3</accession>
<feature type="domain" description="RDD" evidence="7">
    <location>
        <begin position="101"/>
        <end position="242"/>
    </location>
</feature>
<name>A0A1T5KEP3_9GAMM</name>
<feature type="transmembrane region" description="Helical" evidence="6">
    <location>
        <begin position="207"/>
        <end position="232"/>
    </location>
</feature>
<evidence type="ECO:0000313" key="9">
    <source>
        <dbReference type="EMBL" id="SKC61875.1"/>
    </source>
</evidence>
<keyword evidence="2" id="KW-1003">Cell membrane</keyword>
<reference evidence="9 10" key="1">
    <citation type="submission" date="2017-02" db="EMBL/GenBank/DDBJ databases">
        <authorList>
            <person name="Peterson S.W."/>
        </authorList>
    </citation>
    <scope>NUCLEOTIDE SEQUENCE [LARGE SCALE GENOMIC DNA]</scope>
    <source>
        <strain evidence="9 10">P15</strain>
    </source>
</reference>
<feature type="transmembrane region" description="Helical" evidence="6">
    <location>
        <begin position="148"/>
        <end position="171"/>
    </location>
</feature>